<accession>A0A9Q1JXZ8</accession>
<sequence length="168" mass="19026">MHATHVTRYCALFFFLWPRPATKRPSPDASLLCSTQLSPTPPPLLPLVRDIPFLNPFPWLPQLPTNRAPKPSFLFVATATGHGGCPQKFDFVLPFSTQVKKQHLNLDRILRGVKKKKERRRILNGMNDGWRRTTLASLIKKHKGLAGEGGRMRNRHIAKTSEIIVESS</sequence>
<dbReference type="Proteomes" id="UP001153076">
    <property type="component" value="Unassembled WGS sequence"/>
</dbReference>
<protein>
    <submittedName>
        <fullName evidence="1">Uncharacterized protein</fullName>
    </submittedName>
</protein>
<dbReference type="EMBL" id="JAKOGI010000557">
    <property type="protein sequence ID" value="KAJ8433159.1"/>
    <property type="molecule type" value="Genomic_DNA"/>
</dbReference>
<keyword evidence="2" id="KW-1185">Reference proteome</keyword>
<organism evidence="1 2">
    <name type="scientific">Carnegiea gigantea</name>
    <dbReference type="NCBI Taxonomy" id="171969"/>
    <lineage>
        <taxon>Eukaryota</taxon>
        <taxon>Viridiplantae</taxon>
        <taxon>Streptophyta</taxon>
        <taxon>Embryophyta</taxon>
        <taxon>Tracheophyta</taxon>
        <taxon>Spermatophyta</taxon>
        <taxon>Magnoliopsida</taxon>
        <taxon>eudicotyledons</taxon>
        <taxon>Gunneridae</taxon>
        <taxon>Pentapetalae</taxon>
        <taxon>Caryophyllales</taxon>
        <taxon>Cactineae</taxon>
        <taxon>Cactaceae</taxon>
        <taxon>Cactoideae</taxon>
        <taxon>Echinocereeae</taxon>
        <taxon>Carnegiea</taxon>
    </lineage>
</organism>
<evidence type="ECO:0000313" key="1">
    <source>
        <dbReference type="EMBL" id="KAJ8433159.1"/>
    </source>
</evidence>
<dbReference type="AlphaFoldDB" id="A0A9Q1JXZ8"/>
<proteinExistence type="predicted"/>
<reference evidence="1" key="1">
    <citation type="submission" date="2022-04" db="EMBL/GenBank/DDBJ databases">
        <title>Carnegiea gigantea Genome sequencing and assembly v2.</title>
        <authorList>
            <person name="Copetti D."/>
            <person name="Sanderson M.J."/>
            <person name="Burquez A."/>
            <person name="Wojciechowski M.F."/>
        </authorList>
    </citation>
    <scope>NUCLEOTIDE SEQUENCE</scope>
    <source>
        <strain evidence="1">SGP5-SGP5p</strain>
        <tissue evidence="1">Aerial part</tissue>
    </source>
</reference>
<name>A0A9Q1JXZ8_9CARY</name>
<comment type="caution">
    <text evidence="1">The sequence shown here is derived from an EMBL/GenBank/DDBJ whole genome shotgun (WGS) entry which is preliminary data.</text>
</comment>
<evidence type="ECO:0000313" key="2">
    <source>
        <dbReference type="Proteomes" id="UP001153076"/>
    </source>
</evidence>
<gene>
    <name evidence="1" type="ORF">Cgig2_007123</name>
</gene>